<feature type="region of interest" description="Disordered" evidence="1">
    <location>
        <begin position="984"/>
        <end position="1014"/>
    </location>
</feature>
<dbReference type="Proteomes" id="UP000054408">
    <property type="component" value="Unassembled WGS sequence"/>
</dbReference>
<evidence type="ECO:0000313" key="3">
    <source>
        <dbReference type="Proteomes" id="UP000054408"/>
    </source>
</evidence>
<feature type="region of interest" description="Disordered" evidence="1">
    <location>
        <begin position="581"/>
        <end position="682"/>
    </location>
</feature>
<feature type="compositionally biased region" description="Polar residues" evidence="1">
    <location>
        <begin position="508"/>
        <end position="522"/>
    </location>
</feature>
<dbReference type="EMBL" id="GL349466">
    <property type="protein sequence ID" value="KNC51332.1"/>
    <property type="molecule type" value="Genomic_DNA"/>
</dbReference>
<feature type="region of interest" description="Disordered" evidence="1">
    <location>
        <begin position="508"/>
        <end position="532"/>
    </location>
</feature>
<dbReference type="GeneID" id="25566279"/>
<evidence type="ECO:0000256" key="1">
    <source>
        <dbReference type="SAM" id="MobiDB-lite"/>
    </source>
</evidence>
<protein>
    <submittedName>
        <fullName evidence="2">Uncharacterized protein</fullName>
    </submittedName>
</protein>
<organism evidence="2 3">
    <name type="scientific">Thecamonas trahens ATCC 50062</name>
    <dbReference type="NCBI Taxonomy" id="461836"/>
    <lineage>
        <taxon>Eukaryota</taxon>
        <taxon>Apusozoa</taxon>
        <taxon>Apusomonadida</taxon>
        <taxon>Apusomonadidae</taxon>
        <taxon>Thecamonas</taxon>
    </lineage>
</organism>
<feature type="compositionally biased region" description="Basic residues" evidence="1">
    <location>
        <begin position="984"/>
        <end position="995"/>
    </location>
</feature>
<feature type="compositionally biased region" description="Polar residues" evidence="1">
    <location>
        <begin position="350"/>
        <end position="359"/>
    </location>
</feature>
<feature type="region of interest" description="Disordered" evidence="1">
    <location>
        <begin position="257"/>
        <end position="370"/>
    </location>
</feature>
<feature type="compositionally biased region" description="Basic and acidic residues" evidence="1">
    <location>
        <begin position="669"/>
        <end position="679"/>
    </location>
</feature>
<evidence type="ECO:0000313" key="2">
    <source>
        <dbReference type="EMBL" id="KNC51332.1"/>
    </source>
</evidence>
<gene>
    <name evidence="2" type="ORF">AMSG_07346</name>
</gene>
<feature type="compositionally biased region" description="Low complexity" evidence="1">
    <location>
        <begin position="647"/>
        <end position="661"/>
    </location>
</feature>
<accession>A0A0L0DG66</accession>
<name>A0A0L0DG66_THETB</name>
<dbReference type="RefSeq" id="XP_013756252.1">
    <property type="nucleotide sequence ID" value="XM_013900798.1"/>
</dbReference>
<dbReference type="AlphaFoldDB" id="A0A0L0DG66"/>
<feature type="compositionally biased region" description="Low complexity" evidence="1">
    <location>
        <begin position="257"/>
        <end position="272"/>
    </location>
</feature>
<sequence length="1014" mass="110405">MSASRCEIMPAAATAACDDGREAPTKTLSEWLHSKPPAKLVGVMTELLHYASESGRLLDSAVTALAHRGLSRLLSLTDAEDKRIRIKAAECIVRFAAGSELVQNILVELDAGFGWGPLFVIHPSNKYKAEQSRQLTFLTLRYYLRNNALPSLNIEQKRIFLELATTVRDVVDTIDAVVAAETRALLLDSDDEAEADADVSASQATIPLLWCYPRPEPRGSRHLESSLHRSRVLFPDPASALFGFVHTARLRAENAISSSSLAEPRPPAAASSAPPPAPPIITTMLSADGSSGGILSPHSLALSRPHTSRHNESQPLVTPDPPSARQVKHARRLSLSALSTSMGRLRPVPTATSDESTPESPRAKRRTPRQRRHMFGSIHELSFYPRTIRRLPAHFYDTEDLVDLLRSRRIDEVRLNYVRFRDMVVESGGPRYRRRLSLPSNYKHNPVHSLAVSVRLRASAALDASALHLPLHGPWDEGIVPPLYLEDMQPALVMTAGSPRSPRLMYMPSTTNSSSGALTTAELTGPDGAEGSKSGPVFGRAELAAAVAQTRTPTKAPRPSMLETSLAASTSDGSVVMAMVKPKGGTKAGGRPKVARAESMRRIRRQRLARERKRESSLLAGSSGGGHGHGASRRAQSARPRSRSGSRRILSGASLSTDAAGSSGGDGSSMRESRGERRRPSSRLRSVFLTTVQKASEFYAFPLGPLFALQIGPQAAEHNFGSHAVRRRVLSQRTEALYHGHVEVKPYNTGVGVSKAAMQARLEAITSGLESRGHDPSLSYAEEDVLYDDSYDPFASMVGLPNGMLNEPKSIVSPYVSHVKAKASSQLSISHSVSPIKKERPLLRDDSPQPVIERSSRDIMMSFQNLLRTPLEDTLPYDEADGALLDLETTSHRDAATRGMMAAAAEALRQPSTGSSTSSTALRPPRFVPTADVFLARPLSSSNARTAPADIDPSVYRFNLDPIREKRRIQAILDARAEQERRLAASRRAARRKAAALRGEDSDEYSDSGSYYYE</sequence>
<reference evidence="2 3" key="1">
    <citation type="submission" date="2010-05" db="EMBL/GenBank/DDBJ databases">
        <title>The Genome Sequence of Thecamonas trahens ATCC 50062.</title>
        <authorList>
            <consortium name="The Broad Institute Genome Sequencing Platform"/>
            <person name="Russ C."/>
            <person name="Cuomo C."/>
            <person name="Shea T."/>
            <person name="Young S.K."/>
            <person name="Zeng Q."/>
            <person name="Koehrsen M."/>
            <person name="Haas B."/>
            <person name="Borodovsky M."/>
            <person name="Guigo R."/>
            <person name="Alvarado L."/>
            <person name="Berlin A."/>
            <person name="Bochicchio J."/>
            <person name="Borenstein D."/>
            <person name="Chapman S."/>
            <person name="Chen Z."/>
            <person name="Freedman E."/>
            <person name="Gellesch M."/>
            <person name="Goldberg J."/>
            <person name="Griggs A."/>
            <person name="Gujja S."/>
            <person name="Heilman E."/>
            <person name="Heiman D."/>
            <person name="Hepburn T."/>
            <person name="Howarth C."/>
            <person name="Jen D."/>
            <person name="Larson L."/>
            <person name="Mehta T."/>
            <person name="Park D."/>
            <person name="Pearson M."/>
            <person name="Roberts A."/>
            <person name="Saif S."/>
            <person name="Shenoy N."/>
            <person name="Sisk P."/>
            <person name="Stolte C."/>
            <person name="Sykes S."/>
            <person name="Thomson T."/>
            <person name="Walk T."/>
            <person name="White J."/>
            <person name="Yandava C."/>
            <person name="Burger G."/>
            <person name="Gray M.W."/>
            <person name="Holland P.W.H."/>
            <person name="King N."/>
            <person name="Lang F.B.F."/>
            <person name="Roger A.J."/>
            <person name="Ruiz-Trillo I."/>
            <person name="Lander E."/>
            <person name="Nusbaum C."/>
        </authorList>
    </citation>
    <scope>NUCLEOTIDE SEQUENCE [LARGE SCALE GENOMIC DNA]</scope>
    <source>
        <strain evidence="2 3">ATCC 50062</strain>
    </source>
</reference>
<proteinExistence type="predicted"/>
<keyword evidence="3" id="KW-1185">Reference proteome</keyword>